<name>A0A4D9DGT5_9SAUR</name>
<dbReference type="InterPro" id="IPR016187">
    <property type="entry name" value="CTDL_fold"/>
</dbReference>
<feature type="region of interest" description="Disordered" evidence="1">
    <location>
        <begin position="1"/>
        <end position="31"/>
    </location>
</feature>
<dbReference type="STRING" id="55544.A0A4D9DGT5"/>
<keyword evidence="4" id="KW-1185">Reference proteome</keyword>
<organism evidence="3 4">
    <name type="scientific">Platysternon megacephalum</name>
    <name type="common">big-headed turtle</name>
    <dbReference type="NCBI Taxonomy" id="55544"/>
    <lineage>
        <taxon>Eukaryota</taxon>
        <taxon>Metazoa</taxon>
        <taxon>Chordata</taxon>
        <taxon>Craniata</taxon>
        <taxon>Vertebrata</taxon>
        <taxon>Euteleostomi</taxon>
        <taxon>Archelosauria</taxon>
        <taxon>Testudinata</taxon>
        <taxon>Testudines</taxon>
        <taxon>Cryptodira</taxon>
        <taxon>Durocryptodira</taxon>
        <taxon>Testudinoidea</taxon>
        <taxon>Platysternidae</taxon>
        <taxon>Platysternon</taxon>
    </lineage>
</organism>
<proteinExistence type="predicted"/>
<protein>
    <submittedName>
        <fullName evidence="3">Lactate dehydrogenase</fullName>
    </submittedName>
</protein>
<dbReference type="InterPro" id="IPR050111">
    <property type="entry name" value="C-type_lectin/snaclec_domain"/>
</dbReference>
<dbReference type="EMBL" id="QXTE01000657">
    <property type="protein sequence ID" value="TFJ96504.1"/>
    <property type="molecule type" value="Genomic_DNA"/>
</dbReference>
<evidence type="ECO:0000313" key="4">
    <source>
        <dbReference type="Proteomes" id="UP000297703"/>
    </source>
</evidence>
<sequence length="138" mass="15710">MAQGSGHRSVVEDESSGIPDKAKNNRNVATAGRQSEKMGPVAYFSLCLLCCLIFNPSLEGIGATSCRRGWLYYQGHCYAFFPEKVSWLDAEDKHWRWTDGSLYRYSAWNAEEPNNKYDEYCVELVNHTGKQAAQRHTH</sequence>
<dbReference type="PANTHER" id="PTHR22803">
    <property type="entry name" value="MANNOSE, PHOSPHOLIPASE, LECTIN RECEPTOR RELATED"/>
    <property type="match status" value="1"/>
</dbReference>
<comment type="caution">
    <text evidence="3">The sequence shown here is derived from an EMBL/GenBank/DDBJ whole genome shotgun (WGS) entry which is preliminary data.</text>
</comment>
<dbReference type="PROSITE" id="PS50041">
    <property type="entry name" value="C_TYPE_LECTIN_2"/>
    <property type="match status" value="1"/>
</dbReference>
<dbReference type="AlphaFoldDB" id="A0A4D9DGT5"/>
<reference evidence="3 4" key="2">
    <citation type="submission" date="2019-04" db="EMBL/GenBank/DDBJ databases">
        <title>The genome sequence of big-headed turtle.</title>
        <authorList>
            <person name="Gong S."/>
        </authorList>
    </citation>
    <scope>NUCLEOTIDE SEQUENCE [LARGE SCALE GENOMIC DNA]</scope>
    <source>
        <strain evidence="3">DO16091913</strain>
        <tissue evidence="3">Muscle</tissue>
    </source>
</reference>
<dbReference type="OrthoDB" id="441660at2759"/>
<reference evidence="3 4" key="1">
    <citation type="submission" date="2019-04" db="EMBL/GenBank/DDBJ databases">
        <title>Draft genome of the big-headed turtle Platysternon megacephalum.</title>
        <authorList>
            <person name="Gong S."/>
        </authorList>
    </citation>
    <scope>NUCLEOTIDE SEQUENCE [LARGE SCALE GENOMIC DNA]</scope>
    <source>
        <strain evidence="3">DO16091913</strain>
        <tissue evidence="3">Muscle</tissue>
    </source>
</reference>
<dbReference type="InterPro" id="IPR001304">
    <property type="entry name" value="C-type_lectin-like"/>
</dbReference>
<dbReference type="InterPro" id="IPR016186">
    <property type="entry name" value="C-type_lectin-like/link_sf"/>
</dbReference>
<evidence type="ECO:0000256" key="1">
    <source>
        <dbReference type="SAM" id="MobiDB-lite"/>
    </source>
</evidence>
<accession>A0A4D9DGT5</accession>
<dbReference type="Proteomes" id="UP000297703">
    <property type="component" value="Unassembled WGS sequence"/>
</dbReference>
<dbReference type="Gene3D" id="3.10.100.10">
    <property type="entry name" value="Mannose-Binding Protein A, subunit A"/>
    <property type="match status" value="2"/>
</dbReference>
<feature type="domain" description="C-type lectin" evidence="2">
    <location>
        <begin position="87"/>
        <end position="130"/>
    </location>
</feature>
<gene>
    <name evidence="3" type="ORF">DR999_PMT21703</name>
</gene>
<evidence type="ECO:0000259" key="2">
    <source>
        <dbReference type="PROSITE" id="PS50041"/>
    </source>
</evidence>
<dbReference type="SUPFAM" id="SSF56436">
    <property type="entry name" value="C-type lectin-like"/>
    <property type="match status" value="1"/>
</dbReference>
<evidence type="ECO:0000313" key="3">
    <source>
        <dbReference type="EMBL" id="TFJ96504.1"/>
    </source>
</evidence>